<feature type="region of interest" description="Disordered" evidence="5">
    <location>
        <begin position="29"/>
        <end position="51"/>
    </location>
</feature>
<keyword evidence="3" id="KW-0813">Transport</keyword>
<dbReference type="CDD" id="cd00995">
    <property type="entry name" value="PBP2_NikA_DppA_OppA_like"/>
    <property type="match status" value="1"/>
</dbReference>
<feature type="chain" id="PRO_5039256946" evidence="6">
    <location>
        <begin position="26"/>
        <end position="527"/>
    </location>
</feature>
<dbReference type="PROSITE" id="PS51257">
    <property type="entry name" value="PROKAR_LIPOPROTEIN"/>
    <property type="match status" value="1"/>
</dbReference>
<dbReference type="Pfam" id="PF00496">
    <property type="entry name" value="SBP_bac_5"/>
    <property type="match status" value="1"/>
</dbReference>
<sequence>MRSSKRWAKLAAVAAATTLALSACGGGKSNTPATTAAGESTTSAKSSAPSGQLNLGVAYETTNYDPSTTSSALAMGTNWHVVEGLYEFDMSNYKLFPALAAGEPKKISDTEYEITLRDGAKFSDGKDVTTKDFLESYKRTTADTSIYKQFFTFIDSVAAKDDKTISVKLKYPFVALAERLVDVKVIPASSNQKDMTAKPVGTGPFKYETISNTVVEAVPNEFYNGPKPAKVAKMHWDVLKDDTARLAAALGGTIDVMETVPSATKDQLKAAGWTLDEVPGYNNPFLMFNTTKAPFDKKDVRKAFHYAIDREKLVKDAMGGDATVASSFLPKSNPMYKEAAEQFTMDTAKAKAAFEAAGLKEITLITTDHPWIANLAPQIRKDLEAAGLTVNVQSMASGDLYANFADVDNPTFDVALAPGDPSVFGVDPGIIINWWYGDNVWTQKRGAWGKTNPEGFKKLSEIVSAAEQATGDAAKAKWGEAQDLIADEAPIFPLFHRTMITGINGAKVVGGHGIGTTGLNFVGASVK</sequence>
<reference evidence="8 9" key="1">
    <citation type="submission" date="2018-11" db="EMBL/GenBank/DDBJ databases">
        <title>Multidrug-resistant genes are associated with an 42-kb island TGI1 carrying a complex class 1 integron in a Trueperella pyogenes.</title>
        <authorList>
            <person name="Dong W."/>
        </authorList>
    </citation>
    <scope>NUCLEOTIDE SEQUENCE [LARGE SCALE GENOMIC DNA]</scope>
    <source>
        <strain evidence="8 9">TP4</strain>
    </source>
</reference>
<dbReference type="InterPro" id="IPR000914">
    <property type="entry name" value="SBP_5_dom"/>
</dbReference>
<dbReference type="AlphaFoldDB" id="A0A3Q9GGY1"/>
<dbReference type="PIRSF" id="PIRSF002741">
    <property type="entry name" value="MppA"/>
    <property type="match status" value="1"/>
</dbReference>
<evidence type="ECO:0000256" key="5">
    <source>
        <dbReference type="SAM" id="MobiDB-lite"/>
    </source>
</evidence>
<dbReference type="InterPro" id="IPR030678">
    <property type="entry name" value="Peptide/Ni-bd"/>
</dbReference>
<proteinExistence type="inferred from homology"/>
<feature type="signal peptide" evidence="6">
    <location>
        <begin position="1"/>
        <end position="25"/>
    </location>
</feature>
<dbReference type="Gene3D" id="3.40.190.10">
    <property type="entry name" value="Periplasmic binding protein-like II"/>
    <property type="match status" value="1"/>
</dbReference>
<dbReference type="Gene3D" id="3.10.105.10">
    <property type="entry name" value="Dipeptide-binding Protein, Domain 3"/>
    <property type="match status" value="1"/>
</dbReference>
<dbReference type="PANTHER" id="PTHR30290">
    <property type="entry name" value="PERIPLASMIC BINDING COMPONENT OF ABC TRANSPORTER"/>
    <property type="match status" value="1"/>
</dbReference>
<feature type="domain" description="Solute-binding protein family 5" evidence="7">
    <location>
        <begin position="95"/>
        <end position="435"/>
    </location>
</feature>
<keyword evidence="4 6" id="KW-0732">Signal</keyword>
<evidence type="ECO:0000256" key="4">
    <source>
        <dbReference type="ARBA" id="ARBA00022729"/>
    </source>
</evidence>
<accession>A0A3Q9GGY1</accession>
<dbReference type="GO" id="GO:0043190">
    <property type="term" value="C:ATP-binding cassette (ABC) transporter complex"/>
    <property type="evidence" value="ECO:0007669"/>
    <property type="project" value="InterPro"/>
</dbReference>
<dbReference type="EMBL" id="CP033905">
    <property type="protein sequence ID" value="AZR07552.1"/>
    <property type="molecule type" value="Genomic_DNA"/>
</dbReference>
<organism evidence="8 9">
    <name type="scientific">Trueperella pyogenes</name>
    <dbReference type="NCBI Taxonomy" id="1661"/>
    <lineage>
        <taxon>Bacteria</taxon>
        <taxon>Bacillati</taxon>
        <taxon>Actinomycetota</taxon>
        <taxon>Actinomycetes</taxon>
        <taxon>Actinomycetales</taxon>
        <taxon>Actinomycetaceae</taxon>
        <taxon>Trueperella</taxon>
    </lineage>
</organism>
<comment type="similarity">
    <text evidence="2">Belongs to the bacterial solute-binding protein 5 family.</text>
</comment>
<dbReference type="GO" id="GO:0030313">
    <property type="term" value="C:cell envelope"/>
    <property type="evidence" value="ECO:0007669"/>
    <property type="project" value="UniProtKB-SubCell"/>
</dbReference>
<evidence type="ECO:0000256" key="3">
    <source>
        <dbReference type="ARBA" id="ARBA00022448"/>
    </source>
</evidence>
<protein>
    <submittedName>
        <fullName evidence="8">ABC transporter substrate-binding protein</fullName>
    </submittedName>
</protein>
<gene>
    <name evidence="8" type="ORF">EBQ10_09830</name>
</gene>
<evidence type="ECO:0000313" key="8">
    <source>
        <dbReference type="EMBL" id="AZR07552.1"/>
    </source>
</evidence>
<evidence type="ECO:0000256" key="2">
    <source>
        <dbReference type="ARBA" id="ARBA00005695"/>
    </source>
</evidence>
<comment type="subcellular location">
    <subcellularLocation>
        <location evidence="1">Cell envelope</location>
    </subcellularLocation>
</comment>
<evidence type="ECO:0000259" key="7">
    <source>
        <dbReference type="Pfam" id="PF00496"/>
    </source>
</evidence>
<dbReference type="InterPro" id="IPR039424">
    <property type="entry name" value="SBP_5"/>
</dbReference>
<evidence type="ECO:0000256" key="6">
    <source>
        <dbReference type="SAM" id="SignalP"/>
    </source>
</evidence>
<name>A0A3Q9GGY1_9ACTO</name>
<evidence type="ECO:0000256" key="1">
    <source>
        <dbReference type="ARBA" id="ARBA00004196"/>
    </source>
</evidence>
<dbReference type="GO" id="GO:0042597">
    <property type="term" value="C:periplasmic space"/>
    <property type="evidence" value="ECO:0007669"/>
    <property type="project" value="UniProtKB-ARBA"/>
</dbReference>
<dbReference type="PANTHER" id="PTHR30290:SF10">
    <property type="entry name" value="PERIPLASMIC OLIGOPEPTIDE-BINDING PROTEIN-RELATED"/>
    <property type="match status" value="1"/>
</dbReference>
<evidence type="ECO:0000313" key="9">
    <source>
        <dbReference type="Proteomes" id="UP000275951"/>
    </source>
</evidence>
<dbReference type="Proteomes" id="UP000275951">
    <property type="component" value="Chromosome"/>
</dbReference>
<feature type="compositionally biased region" description="Low complexity" evidence="5">
    <location>
        <begin position="31"/>
        <end position="48"/>
    </location>
</feature>
<dbReference type="SUPFAM" id="SSF53850">
    <property type="entry name" value="Periplasmic binding protein-like II"/>
    <property type="match status" value="1"/>
</dbReference>
<dbReference type="RefSeq" id="WP_126920389.1">
    <property type="nucleotide sequence ID" value="NZ_CP033905.1"/>
</dbReference>
<dbReference type="GO" id="GO:1904680">
    <property type="term" value="F:peptide transmembrane transporter activity"/>
    <property type="evidence" value="ECO:0007669"/>
    <property type="project" value="TreeGrafter"/>
</dbReference>
<dbReference type="GO" id="GO:0015833">
    <property type="term" value="P:peptide transport"/>
    <property type="evidence" value="ECO:0007669"/>
    <property type="project" value="TreeGrafter"/>
</dbReference>